<evidence type="ECO:0000256" key="1">
    <source>
        <dbReference type="ARBA" id="ARBA00023015"/>
    </source>
</evidence>
<dbReference type="CDD" id="cd00090">
    <property type="entry name" value="HTH_ARSR"/>
    <property type="match status" value="1"/>
</dbReference>
<evidence type="ECO:0000313" key="6">
    <source>
        <dbReference type="Proteomes" id="UP001612741"/>
    </source>
</evidence>
<dbReference type="InterPro" id="IPR051081">
    <property type="entry name" value="HTH_MetalResp_TranReg"/>
</dbReference>
<sequence>MRQPPHPAAADIQLTDVLRVLGDPVRLELVLKLSDGSELSCSDAGDDLDIHKSTLSHHYRALREAGVTRTRVNGRERLLTLRRDDLDARFPGLIDSIVAASGLTVPAHD</sequence>
<dbReference type="SUPFAM" id="SSF46785">
    <property type="entry name" value="Winged helix' DNA-binding domain"/>
    <property type="match status" value="1"/>
</dbReference>
<dbReference type="Pfam" id="PF12840">
    <property type="entry name" value="HTH_20"/>
    <property type="match status" value="1"/>
</dbReference>
<organism evidence="5 6">
    <name type="scientific">Nonomuraea typhae</name>
    <dbReference type="NCBI Taxonomy" id="2603600"/>
    <lineage>
        <taxon>Bacteria</taxon>
        <taxon>Bacillati</taxon>
        <taxon>Actinomycetota</taxon>
        <taxon>Actinomycetes</taxon>
        <taxon>Streptosporangiales</taxon>
        <taxon>Streptosporangiaceae</taxon>
        <taxon>Nonomuraea</taxon>
    </lineage>
</organism>
<dbReference type="InterPro" id="IPR036388">
    <property type="entry name" value="WH-like_DNA-bd_sf"/>
</dbReference>
<dbReference type="InterPro" id="IPR001845">
    <property type="entry name" value="HTH_ArsR_DNA-bd_dom"/>
</dbReference>
<dbReference type="PANTHER" id="PTHR33154">
    <property type="entry name" value="TRANSCRIPTIONAL REGULATOR, ARSR FAMILY"/>
    <property type="match status" value="1"/>
</dbReference>
<keyword evidence="1" id="KW-0805">Transcription regulation</keyword>
<dbReference type="PANTHER" id="PTHR33154:SF12">
    <property type="entry name" value="TRANSCRIPTIONAL REGULATORY PROTEIN"/>
    <property type="match status" value="1"/>
</dbReference>
<dbReference type="PROSITE" id="PS50987">
    <property type="entry name" value="HTH_ARSR_2"/>
    <property type="match status" value="1"/>
</dbReference>
<keyword evidence="3" id="KW-0804">Transcription</keyword>
<keyword evidence="6" id="KW-1185">Reference proteome</keyword>
<dbReference type="Proteomes" id="UP001612741">
    <property type="component" value="Unassembled WGS sequence"/>
</dbReference>
<gene>
    <name evidence="5" type="ORF">ACIBG2_32315</name>
</gene>
<evidence type="ECO:0000256" key="3">
    <source>
        <dbReference type="ARBA" id="ARBA00023163"/>
    </source>
</evidence>
<keyword evidence="2" id="KW-0238">DNA-binding</keyword>
<reference evidence="5 6" key="1">
    <citation type="submission" date="2024-10" db="EMBL/GenBank/DDBJ databases">
        <title>The Natural Products Discovery Center: Release of the First 8490 Sequenced Strains for Exploring Actinobacteria Biosynthetic Diversity.</title>
        <authorList>
            <person name="Kalkreuter E."/>
            <person name="Kautsar S.A."/>
            <person name="Yang D."/>
            <person name="Bader C.D."/>
            <person name="Teijaro C.N."/>
            <person name="Fluegel L."/>
            <person name="Davis C.M."/>
            <person name="Simpson J.R."/>
            <person name="Lauterbach L."/>
            <person name="Steele A.D."/>
            <person name="Gui C."/>
            <person name="Meng S."/>
            <person name="Li G."/>
            <person name="Viehrig K."/>
            <person name="Ye F."/>
            <person name="Su P."/>
            <person name="Kiefer A.F."/>
            <person name="Nichols A."/>
            <person name="Cepeda A.J."/>
            <person name="Yan W."/>
            <person name="Fan B."/>
            <person name="Jiang Y."/>
            <person name="Adhikari A."/>
            <person name="Zheng C.-J."/>
            <person name="Schuster L."/>
            <person name="Cowan T.M."/>
            <person name="Smanski M.J."/>
            <person name="Chevrette M.G."/>
            <person name="De Carvalho L.P.S."/>
            <person name="Shen B."/>
        </authorList>
    </citation>
    <scope>NUCLEOTIDE SEQUENCE [LARGE SCALE GENOMIC DNA]</scope>
    <source>
        <strain evidence="5 6">NPDC050545</strain>
    </source>
</reference>
<feature type="domain" description="HTH arsR-type" evidence="4">
    <location>
        <begin position="6"/>
        <end position="101"/>
    </location>
</feature>
<name>A0ABW7Z1Q2_9ACTN</name>
<dbReference type="SMART" id="SM00418">
    <property type="entry name" value="HTH_ARSR"/>
    <property type="match status" value="1"/>
</dbReference>
<dbReference type="Gene3D" id="1.10.10.10">
    <property type="entry name" value="Winged helix-like DNA-binding domain superfamily/Winged helix DNA-binding domain"/>
    <property type="match status" value="1"/>
</dbReference>
<dbReference type="InterPro" id="IPR011991">
    <property type="entry name" value="ArsR-like_HTH"/>
</dbReference>
<accession>A0ABW7Z1Q2</accession>
<proteinExistence type="predicted"/>
<evidence type="ECO:0000256" key="2">
    <source>
        <dbReference type="ARBA" id="ARBA00023125"/>
    </source>
</evidence>
<dbReference type="InterPro" id="IPR036390">
    <property type="entry name" value="WH_DNA-bd_sf"/>
</dbReference>
<evidence type="ECO:0000259" key="4">
    <source>
        <dbReference type="PROSITE" id="PS50987"/>
    </source>
</evidence>
<protein>
    <submittedName>
        <fullName evidence="5">ArsR/SmtB family transcription factor</fullName>
    </submittedName>
</protein>
<dbReference type="PRINTS" id="PR00778">
    <property type="entry name" value="HTHARSR"/>
</dbReference>
<comment type="caution">
    <text evidence="5">The sequence shown here is derived from an EMBL/GenBank/DDBJ whole genome shotgun (WGS) entry which is preliminary data.</text>
</comment>
<dbReference type="RefSeq" id="WP_397087135.1">
    <property type="nucleotide sequence ID" value="NZ_JBITGY010000009.1"/>
</dbReference>
<dbReference type="EMBL" id="JBITGY010000009">
    <property type="protein sequence ID" value="MFI6502104.1"/>
    <property type="molecule type" value="Genomic_DNA"/>
</dbReference>
<evidence type="ECO:0000313" key="5">
    <source>
        <dbReference type="EMBL" id="MFI6502104.1"/>
    </source>
</evidence>